<dbReference type="EMBL" id="ML014139">
    <property type="protein sequence ID" value="RKP02612.1"/>
    <property type="molecule type" value="Genomic_DNA"/>
</dbReference>
<feature type="compositionally biased region" description="Basic and acidic residues" evidence="7">
    <location>
        <begin position="493"/>
        <end position="516"/>
    </location>
</feature>
<dbReference type="OrthoDB" id="3990054at2759"/>
<feature type="transmembrane region" description="Helical" evidence="8">
    <location>
        <begin position="386"/>
        <end position="408"/>
    </location>
</feature>
<feature type="transmembrane region" description="Helical" evidence="8">
    <location>
        <begin position="79"/>
        <end position="97"/>
    </location>
</feature>
<dbReference type="GO" id="GO:0005789">
    <property type="term" value="C:endoplasmic reticulum membrane"/>
    <property type="evidence" value="ECO:0007669"/>
    <property type="project" value="UniProtKB-SubCell"/>
</dbReference>
<keyword evidence="5" id="KW-0443">Lipid metabolism</keyword>
<dbReference type="GO" id="GO:0140042">
    <property type="term" value="P:lipid droplet formation"/>
    <property type="evidence" value="ECO:0007669"/>
    <property type="project" value="UniProtKB-ARBA"/>
</dbReference>
<evidence type="ECO:0000256" key="6">
    <source>
        <dbReference type="ARBA" id="ARBA00023136"/>
    </source>
</evidence>
<keyword evidence="3" id="KW-0256">Endoplasmic reticulum</keyword>
<evidence type="ECO:0000256" key="3">
    <source>
        <dbReference type="ARBA" id="ARBA00022824"/>
    </source>
</evidence>
<accession>A0A4P9XB65</accession>
<feature type="region of interest" description="Disordered" evidence="7">
    <location>
        <begin position="419"/>
        <end position="626"/>
    </location>
</feature>
<proteinExistence type="predicted"/>
<protein>
    <recommendedName>
        <fullName evidence="11">Seipin</fullName>
    </recommendedName>
</protein>
<dbReference type="Pfam" id="PF06775">
    <property type="entry name" value="Seipin"/>
    <property type="match status" value="1"/>
</dbReference>
<dbReference type="GO" id="GO:0006629">
    <property type="term" value="P:lipid metabolic process"/>
    <property type="evidence" value="ECO:0007669"/>
    <property type="project" value="UniProtKB-KW"/>
</dbReference>
<evidence type="ECO:0000313" key="9">
    <source>
        <dbReference type="EMBL" id="RKP02612.1"/>
    </source>
</evidence>
<evidence type="ECO:0000256" key="7">
    <source>
        <dbReference type="SAM" id="MobiDB-lite"/>
    </source>
</evidence>
<evidence type="ECO:0000256" key="2">
    <source>
        <dbReference type="ARBA" id="ARBA00022692"/>
    </source>
</evidence>
<gene>
    <name evidence="9" type="ORF">CXG81DRAFT_24754</name>
</gene>
<keyword evidence="6 8" id="KW-0472">Membrane</keyword>
<feature type="compositionally biased region" description="Low complexity" evidence="7">
    <location>
        <begin position="534"/>
        <end position="543"/>
    </location>
</feature>
<evidence type="ECO:0000256" key="8">
    <source>
        <dbReference type="SAM" id="Phobius"/>
    </source>
</evidence>
<keyword evidence="4 8" id="KW-1133">Transmembrane helix</keyword>
<organism evidence="9 10">
    <name type="scientific">Caulochytrium protostelioides</name>
    <dbReference type="NCBI Taxonomy" id="1555241"/>
    <lineage>
        <taxon>Eukaryota</taxon>
        <taxon>Fungi</taxon>
        <taxon>Fungi incertae sedis</taxon>
        <taxon>Chytridiomycota</taxon>
        <taxon>Chytridiomycota incertae sedis</taxon>
        <taxon>Chytridiomycetes</taxon>
        <taxon>Caulochytriales</taxon>
        <taxon>Caulochytriaceae</taxon>
        <taxon>Caulochytrium</taxon>
    </lineage>
</organism>
<reference evidence="10" key="1">
    <citation type="journal article" date="2018" name="Nat. Microbiol.">
        <title>Leveraging single-cell genomics to expand the fungal tree of life.</title>
        <authorList>
            <person name="Ahrendt S.R."/>
            <person name="Quandt C.A."/>
            <person name="Ciobanu D."/>
            <person name="Clum A."/>
            <person name="Salamov A."/>
            <person name="Andreopoulos B."/>
            <person name="Cheng J.F."/>
            <person name="Woyke T."/>
            <person name="Pelin A."/>
            <person name="Henrissat B."/>
            <person name="Reynolds N.K."/>
            <person name="Benny G.L."/>
            <person name="Smith M.E."/>
            <person name="James T.Y."/>
            <person name="Grigoriev I.V."/>
        </authorList>
    </citation>
    <scope>NUCLEOTIDE SEQUENCE [LARGE SCALE GENOMIC DNA]</scope>
    <source>
        <strain evidence="10">ATCC 52028</strain>
    </source>
</reference>
<feature type="region of interest" description="Disordered" evidence="7">
    <location>
        <begin position="658"/>
        <end position="686"/>
    </location>
</feature>
<comment type="subcellular location">
    <subcellularLocation>
        <location evidence="1">Endoplasmic reticulum membrane</location>
        <topology evidence="1">Multi-pass membrane protein</topology>
    </subcellularLocation>
</comment>
<dbReference type="CDD" id="cd23995">
    <property type="entry name" value="Seipin_BSCL2_like"/>
    <property type="match status" value="1"/>
</dbReference>
<feature type="compositionally biased region" description="Low complexity" evidence="7">
    <location>
        <begin position="465"/>
        <end position="482"/>
    </location>
</feature>
<evidence type="ECO:0000313" key="10">
    <source>
        <dbReference type="Proteomes" id="UP000274922"/>
    </source>
</evidence>
<evidence type="ECO:0000256" key="4">
    <source>
        <dbReference type="ARBA" id="ARBA00022989"/>
    </source>
</evidence>
<dbReference type="InterPro" id="IPR009617">
    <property type="entry name" value="Seipin"/>
</dbReference>
<evidence type="ECO:0008006" key="11">
    <source>
        <dbReference type="Google" id="ProtNLM"/>
    </source>
</evidence>
<dbReference type="PANTHER" id="PTHR21212">
    <property type="entry name" value="BERNARDINELLI-SEIP CONGENITAL LIPODYSTROPHY 2 HOMOLOG BSCL2 PROTEIN"/>
    <property type="match status" value="1"/>
</dbReference>
<dbReference type="Proteomes" id="UP000274922">
    <property type="component" value="Unassembled WGS sequence"/>
</dbReference>
<dbReference type="AlphaFoldDB" id="A0A4P9XB65"/>
<feature type="region of interest" description="Disordered" evidence="7">
    <location>
        <begin position="1"/>
        <end position="56"/>
    </location>
</feature>
<evidence type="ECO:0000256" key="1">
    <source>
        <dbReference type="ARBA" id="ARBA00004477"/>
    </source>
</evidence>
<name>A0A4P9XB65_9FUNG</name>
<feature type="compositionally biased region" description="Low complexity" evidence="7">
    <location>
        <begin position="35"/>
        <end position="55"/>
    </location>
</feature>
<dbReference type="PANTHER" id="PTHR21212:SF0">
    <property type="entry name" value="SEIPIN"/>
    <property type="match status" value="1"/>
</dbReference>
<feature type="compositionally biased region" description="Low complexity" evidence="7">
    <location>
        <begin position="442"/>
        <end position="453"/>
    </location>
</feature>
<keyword evidence="10" id="KW-1185">Reference proteome</keyword>
<evidence type="ECO:0000256" key="5">
    <source>
        <dbReference type="ARBA" id="ARBA00023098"/>
    </source>
</evidence>
<feature type="transmembrane region" description="Helical" evidence="8">
    <location>
        <begin position="103"/>
        <end position="128"/>
    </location>
</feature>
<sequence length="686" mass="74565">MDGGDRRRAAPAGARHSLPAPYEAAARGRRPRPLPLVRSGRRPWPSSAAATTTSSPLPPLPGIEAIAYLTRPLRRWLRWLLRCFVPWVHLVRAVLVAERTQKWLIHLGTACVLLGVALGSAAASYGLFYAYYVPDLSYDIPVYLQKKPIAPPPLPQDGPDGFLMGGGTPLWDHVYNDRDHDQGLLVARVNMTAPPIPHLQMSPPATALREGALVAVASAAAGGLTGAAAPDRSPHGRYSRPLEPEPVETWQGVLTAEQLYTIGVELVVPETAHNLDLGNFMIEVTLRDAQHATILSRARPASLIYKTPLLRSLSTVMRVLPLAMGYAREAQTIRIPIIEDFEEDPDRPCYSAIVRISTSRLHFYECKLYAHAFFQGLRYFMYHWRWTTTLVLMSLFLVWEAVLLYAVWKVILSFVHPRSPRRHRDGGDDDPAASKPPRLIDSASASTTSASPSGIRTAHRRRRASAASSASAASVAADAAPPSRRRRRPTWSGDHDSSRNEAHGRPADAHRPRPADLSRSAIRRPTRRRDGDAARNAAFATPAPIVPPPVADAVDSLDARDGRERTPRRRPARPPPAGREPSAGDARPWATPGALPGLSPSPTVPGAPRPRVSGEASDAEAASPLLFSNLPPPSGAVMMGAMAMATPPLALAMAMGPSPWADVDERNDADDANDHVTATRRRRDAP</sequence>
<feature type="compositionally biased region" description="Low complexity" evidence="7">
    <location>
        <begin position="10"/>
        <end position="25"/>
    </location>
</feature>
<keyword evidence="2 8" id="KW-0812">Transmembrane</keyword>